<feature type="transmembrane region" description="Helical" evidence="1">
    <location>
        <begin position="49"/>
        <end position="68"/>
    </location>
</feature>
<name>A0A834J961_VESGE</name>
<evidence type="ECO:0000256" key="1">
    <source>
        <dbReference type="SAM" id="Phobius"/>
    </source>
</evidence>
<dbReference type="Proteomes" id="UP000617340">
    <property type="component" value="Unassembled WGS sequence"/>
</dbReference>
<feature type="transmembrane region" description="Helical" evidence="1">
    <location>
        <begin position="80"/>
        <end position="101"/>
    </location>
</feature>
<protein>
    <submittedName>
        <fullName evidence="2">Uncharacterized protein</fullName>
    </submittedName>
</protein>
<keyword evidence="1" id="KW-0472">Membrane</keyword>
<keyword evidence="3" id="KW-1185">Reference proteome</keyword>
<reference evidence="2" key="1">
    <citation type="journal article" date="2020" name="G3 (Bethesda)">
        <title>High-Quality Assemblies for Three Invasive Social Wasps from the &lt;i&gt;Vespula&lt;/i&gt; Genus.</title>
        <authorList>
            <person name="Harrop T.W.R."/>
            <person name="Guhlin J."/>
            <person name="McLaughlin G.M."/>
            <person name="Permina E."/>
            <person name="Stockwell P."/>
            <person name="Gilligan J."/>
            <person name="Le Lec M.F."/>
            <person name="Gruber M.A.M."/>
            <person name="Quinn O."/>
            <person name="Lovegrove M."/>
            <person name="Duncan E.J."/>
            <person name="Remnant E.J."/>
            <person name="Van Eeckhoven J."/>
            <person name="Graham B."/>
            <person name="Knapp R.A."/>
            <person name="Langford K.W."/>
            <person name="Kronenberg Z."/>
            <person name="Press M.O."/>
            <person name="Eacker S.M."/>
            <person name="Wilson-Rankin E.E."/>
            <person name="Purcell J."/>
            <person name="Lester P.J."/>
            <person name="Dearden P.K."/>
        </authorList>
    </citation>
    <scope>NUCLEOTIDE SEQUENCE</scope>
    <source>
        <strain evidence="2">Linc-1</strain>
    </source>
</reference>
<comment type="caution">
    <text evidence="2">The sequence shown here is derived from an EMBL/GenBank/DDBJ whole genome shotgun (WGS) entry which is preliminary data.</text>
</comment>
<evidence type="ECO:0000313" key="2">
    <source>
        <dbReference type="EMBL" id="KAF7383722.1"/>
    </source>
</evidence>
<evidence type="ECO:0000313" key="3">
    <source>
        <dbReference type="Proteomes" id="UP000617340"/>
    </source>
</evidence>
<keyword evidence="1" id="KW-0812">Transmembrane</keyword>
<accession>A0A834J961</accession>
<feature type="transmembrane region" description="Helical" evidence="1">
    <location>
        <begin position="158"/>
        <end position="175"/>
    </location>
</feature>
<feature type="transmembrane region" description="Helical" evidence="1">
    <location>
        <begin position="131"/>
        <end position="152"/>
    </location>
</feature>
<dbReference type="EMBL" id="JACSDZ010000018">
    <property type="protein sequence ID" value="KAF7383722.1"/>
    <property type="molecule type" value="Genomic_DNA"/>
</dbReference>
<dbReference type="AlphaFoldDB" id="A0A834J961"/>
<keyword evidence="1" id="KW-1133">Transmembrane helix</keyword>
<organism evidence="2 3">
    <name type="scientific">Vespula germanica</name>
    <name type="common">German yellow jacket</name>
    <name type="synonym">Paravespula germanica</name>
    <dbReference type="NCBI Taxonomy" id="30212"/>
    <lineage>
        <taxon>Eukaryota</taxon>
        <taxon>Metazoa</taxon>
        <taxon>Ecdysozoa</taxon>
        <taxon>Arthropoda</taxon>
        <taxon>Hexapoda</taxon>
        <taxon>Insecta</taxon>
        <taxon>Pterygota</taxon>
        <taxon>Neoptera</taxon>
        <taxon>Endopterygota</taxon>
        <taxon>Hymenoptera</taxon>
        <taxon>Apocrita</taxon>
        <taxon>Aculeata</taxon>
        <taxon>Vespoidea</taxon>
        <taxon>Vespidae</taxon>
        <taxon>Vespinae</taxon>
        <taxon>Vespula</taxon>
    </lineage>
</organism>
<gene>
    <name evidence="2" type="ORF">HZH68_014479</name>
</gene>
<sequence>MDTVKEYVGCINPHWVAIVSAGMYTYLRHICIVGLCFEEENNPPFDPSYSSILFVFSALCLVAEYRLWPRSLKEPPIQLLYIYEASILLTWPFSFYNMLVAALATNLVTRAIWLPLMHVIYCLTQESSKWLLWLNTTIGLSRYSFVTTFAYYLAKENAATHMAFCLSLLSFVWMLDATESLDTILDIWANIEETFKESLESHERLEKRISFRNPEVTDCFTYRLATKSDP</sequence>
<proteinExistence type="predicted"/>